<organism evidence="1 2">
    <name type="scientific">Pseudoduganella lurida</name>
    <dbReference type="NCBI Taxonomy" id="1036180"/>
    <lineage>
        <taxon>Bacteria</taxon>
        <taxon>Pseudomonadati</taxon>
        <taxon>Pseudomonadota</taxon>
        <taxon>Betaproteobacteria</taxon>
        <taxon>Burkholderiales</taxon>
        <taxon>Oxalobacteraceae</taxon>
        <taxon>Telluria group</taxon>
        <taxon>Pseudoduganella</taxon>
    </lineage>
</organism>
<reference evidence="1 2" key="1">
    <citation type="journal article" date="2015" name="Stand. Genomic Sci.">
        <title>Genomic Encyclopedia of Bacterial and Archaeal Type Strains, Phase III: the genomes of soil and plant-associated and newly described type strains.</title>
        <authorList>
            <person name="Whitman W.B."/>
            <person name="Woyke T."/>
            <person name="Klenk H.P."/>
            <person name="Zhou Y."/>
            <person name="Lilburn T.G."/>
            <person name="Beck B.J."/>
            <person name="De Vos P."/>
            <person name="Vandamme P."/>
            <person name="Eisen J.A."/>
            <person name="Garrity G."/>
            <person name="Hugenholtz P."/>
            <person name="Kyrpides N.C."/>
        </authorList>
    </citation>
    <scope>NUCLEOTIDE SEQUENCE [LARGE SCALE GENOMIC DNA]</scope>
    <source>
        <strain evidence="1 2">CGMCC 1.10822</strain>
    </source>
</reference>
<gene>
    <name evidence="1" type="ORF">IP91_00088</name>
</gene>
<comment type="caution">
    <text evidence="1">The sequence shown here is derived from an EMBL/GenBank/DDBJ whole genome shotgun (WGS) entry which is preliminary data.</text>
</comment>
<dbReference type="OrthoDB" id="9135654at2"/>
<keyword evidence="2" id="KW-1185">Reference proteome</keyword>
<dbReference type="Proteomes" id="UP000318431">
    <property type="component" value="Unassembled WGS sequence"/>
</dbReference>
<evidence type="ECO:0000313" key="1">
    <source>
        <dbReference type="EMBL" id="TWI69023.1"/>
    </source>
</evidence>
<dbReference type="RefSeq" id="WP_145646697.1">
    <property type="nucleotide sequence ID" value="NZ_VLLB01000001.1"/>
</dbReference>
<name>A0A562RJA7_9BURK</name>
<protein>
    <submittedName>
        <fullName evidence="1">Uncharacterized protein</fullName>
    </submittedName>
</protein>
<dbReference type="EMBL" id="VLLB01000001">
    <property type="protein sequence ID" value="TWI69023.1"/>
    <property type="molecule type" value="Genomic_DNA"/>
</dbReference>
<accession>A0A562RJA7</accession>
<evidence type="ECO:0000313" key="2">
    <source>
        <dbReference type="Proteomes" id="UP000318431"/>
    </source>
</evidence>
<dbReference type="AlphaFoldDB" id="A0A562RJA7"/>
<sequence>MAGQTTGNAAAEPVLRLGQIGTRLGFSITAAFLTTLGFTAAGRERAAVLYHEADFPAICAALIDHIDAVRNQQYAAA</sequence>
<proteinExistence type="predicted"/>